<dbReference type="EMBL" id="KK116797">
    <property type="protein sequence ID" value="KFM68772.1"/>
    <property type="molecule type" value="Genomic_DNA"/>
</dbReference>
<name>A0A087TUI3_STEMI</name>
<accession>A0A087TUI3</accession>
<evidence type="ECO:0000313" key="1">
    <source>
        <dbReference type="EMBL" id="KFM68772.1"/>
    </source>
</evidence>
<proteinExistence type="predicted"/>
<gene>
    <name evidence="1" type="ORF">X975_10275</name>
</gene>
<dbReference type="Proteomes" id="UP000054359">
    <property type="component" value="Unassembled WGS sequence"/>
</dbReference>
<organism evidence="1 2">
    <name type="scientific">Stegodyphus mimosarum</name>
    <name type="common">African social velvet spider</name>
    <dbReference type="NCBI Taxonomy" id="407821"/>
    <lineage>
        <taxon>Eukaryota</taxon>
        <taxon>Metazoa</taxon>
        <taxon>Ecdysozoa</taxon>
        <taxon>Arthropoda</taxon>
        <taxon>Chelicerata</taxon>
        <taxon>Arachnida</taxon>
        <taxon>Araneae</taxon>
        <taxon>Araneomorphae</taxon>
        <taxon>Entelegynae</taxon>
        <taxon>Eresoidea</taxon>
        <taxon>Eresidae</taxon>
        <taxon>Stegodyphus</taxon>
    </lineage>
</organism>
<dbReference type="AlphaFoldDB" id="A0A087TUI3"/>
<keyword evidence="2" id="KW-1185">Reference proteome</keyword>
<feature type="non-terminal residue" evidence="1">
    <location>
        <position position="47"/>
    </location>
</feature>
<sequence>MATESLSSSSINELDFEKYLDNIEKAEAKRMKIKNQEPLDIKMKKYK</sequence>
<protein>
    <submittedName>
        <fullName evidence="1">Uncharacterized protein</fullName>
    </submittedName>
</protein>
<reference evidence="1 2" key="1">
    <citation type="submission" date="2013-11" db="EMBL/GenBank/DDBJ databases">
        <title>Genome sequencing of Stegodyphus mimosarum.</title>
        <authorList>
            <person name="Bechsgaard J."/>
        </authorList>
    </citation>
    <scope>NUCLEOTIDE SEQUENCE [LARGE SCALE GENOMIC DNA]</scope>
</reference>
<evidence type="ECO:0000313" key="2">
    <source>
        <dbReference type="Proteomes" id="UP000054359"/>
    </source>
</evidence>